<name>A0A6P8YZA1_THRPL</name>
<dbReference type="AlphaFoldDB" id="A0A6P8YZA1"/>
<feature type="transmembrane region" description="Helical" evidence="1">
    <location>
        <begin position="245"/>
        <end position="266"/>
    </location>
</feature>
<dbReference type="RefSeq" id="XP_034245503.1">
    <property type="nucleotide sequence ID" value="XM_034389612.1"/>
</dbReference>
<sequence>MEMEEYIQEWRQYLRDPTAPAGHRFRAFVLNVAAARVSLILAWTVNVICAVNTLCAQSMREALVFVRILVGTVSGVGAMLATHRKYLLVDACRRMEHVAAGIERTAGRLPVIRENARKSVQRGRAEVNFFTVYGSCVIVGTMYTMFSETERWAEVACRWLPVDPAQCAKMTGPAQRVTSVMMMCGAPAIVTSLLGFILPVLLVIHRCLAHLQTQINYLTEVGPCSVELARLHSDLLKAAISVNRLLEPLVAFYLLGAFVLPLLSTVDVVLNGKDADQYALVIAPVVLIVFVPICEAGDKMLAAHEALAGCAYRGPWLDEQRFEVRLRLNLMLASRMRGALFRGRGIGVLDRGACRAAIRGWFSFLQALINLRQGRHM</sequence>
<proteinExistence type="predicted"/>
<organism evidence="3">
    <name type="scientific">Thrips palmi</name>
    <name type="common">Melon thrips</name>
    <dbReference type="NCBI Taxonomy" id="161013"/>
    <lineage>
        <taxon>Eukaryota</taxon>
        <taxon>Metazoa</taxon>
        <taxon>Ecdysozoa</taxon>
        <taxon>Arthropoda</taxon>
        <taxon>Hexapoda</taxon>
        <taxon>Insecta</taxon>
        <taxon>Pterygota</taxon>
        <taxon>Neoptera</taxon>
        <taxon>Paraneoptera</taxon>
        <taxon>Thysanoptera</taxon>
        <taxon>Terebrantia</taxon>
        <taxon>Thripoidea</taxon>
        <taxon>Thripidae</taxon>
        <taxon>Thrips</taxon>
    </lineage>
</organism>
<feature type="transmembrane region" description="Helical" evidence="1">
    <location>
        <begin position="127"/>
        <end position="146"/>
    </location>
</feature>
<evidence type="ECO:0000313" key="2">
    <source>
        <dbReference type="Proteomes" id="UP000515158"/>
    </source>
</evidence>
<keyword evidence="1" id="KW-1133">Transmembrane helix</keyword>
<feature type="transmembrane region" description="Helical" evidence="1">
    <location>
        <begin position="278"/>
        <end position="294"/>
    </location>
</feature>
<feature type="transmembrane region" description="Helical" evidence="1">
    <location>
        <begin position="62"/>
        <end position="81"/>
    </location>
</feature>
<gene>
    <name evidence="3" type="primary">LOC117647715</name>
</gene>
<reference evidence="3" key="1">
    <citation type="submission" date="2025-08" db="UniProtKB">
        <authorList>
            <consortium name="RefSeq"/>
        </authorList>
    </citation>
    <scope>IDENTIFICATION</scope>
    <source>
        <tissue evidence="3">Total insect</tissue>
    </source>
</reference>
<feature type="transmembrane region" description="Helical" evidence="1">
    <location>
        <begin position="33"/>
        <end position="56"/>
    </location>
</feature>
<evidence type="ECO:0000256" key="1">
    <source>
        <dbReference type="SAM" id="Phobius"/>
    </source>
</evidence>
<keyword evidence="1" id="KW-0472">Membrane</keyword>
<dbReference type="GeneID" id="117647715"/>
<keyword evidence="1" id="KW-0812">Transmembrane</keyword>
<protein>
    <submittedName>
        <fullName evidence="3">Uncharacterized protein LOC117647715</fullName>
    </submittedName>
</protein>
<dbReference type="KEGG" id="tpal:117647715"/>
<feature type="transmembrane region" description="Helical" evidence="1">
    <location>
        <begin position="180"/>
        <end position="204"/>
    </location>
</feature>
<dbReference type="Proteomes" id="UP000515158">
    <property type="component" value="Unplaced"/>
</dbReference>
<dbReference type="InParanoid" id="A0A6P8YZA1"/>
<keyword evidence="2" id="KW-1185">Reference proteome</keyword>
<evidence type="ECO:0000313" key="3">
    <source>
        <dbReference type="RefSeq" id="XP_034245503.1"/>
    </source>
</evidence>
<accession>A0A6P8YZA1</accession>
<dbReference type="OrthoDB" id="8221737at2759"/>